<evidence type="ECO:0000313" key="2">
    <source>
        <dbReference type="Proteomes" id="UP000187209"/>
    </source>
</evidence>
<name>A0A1R2CWG2_9CILI</name>
<reference evidence="1 2" key="1">
    <citation type="submission" date="2016-11" db="EMBL/GenBank/DDBJ databases">
        <title>The macronuclear genome of Stentor coeruleus: a giant cell with tiny introns.</title>
        <authorList>
            <person name="Slabodnick M."/>
            <person name="Ruby J.G."/>
            <person name="Reiff S.B."/>
            <person name="Swart E.C."/>
            <person name="Gosai S."/>
            <person name="Prabakaran S."/>
            <person name="Witkowska E."/>
            <person name="Larue G.E."/>
            <person name="Fisher S."/>
            <person name="Freeman R.M."/>
            <person name="Gunawardena J."/>
            <person name="Chu W."/>
            <person name="Stover N.A."/>
            <person name="Gregory B.D."/>
            <person name="Nowacki M."/>
            <person name="Derisi J."/>
            <person name="Roy S.W."/>
            <person name="Marshall W.F."/>
            <person name="Sood P."/>
        </authorList>
    </citation>
    <scope>NUCLEOTIDE SEQUENCE [LARGE SCALE GENOMIC DNA]</scope>
    <source>
        <strain evidence="1">WM001</strain>
    </source>
</reference>
<accession>A0A1R2CWG2</accession>
<keyword evidence="2" id="KW-1185">Reference proteome</keyword>
<protein>
    <submittedName>
        <fullName evidence="1">Uncharacterized protein</fullName>
    </submittedName>
</protein>
<sequence>MEELEFWIEISKKIDLPIETFQEIRDKTAETYRKIQESLTNAQNLLFSKDVETENDILCFEKYLFQLSCAFKKQESVIMLYSIEKILMALDLKAREKMKRAKTCELLKVCNKIEKRLKENYNLQTSEIISVAIVKIEQCKYTFAGLLYED</sequence>
<dbReference type="Proteomes" id="UP000187209">
    <property type="component" value="Unassembled WGS sequence"/>
</dbReference>
<dbReference type="AlphaFoldDB" id="A0A1R2CWG2"/>
<dbReference type="EMBL" id="MPUH01000044">
    <property type="protein sequence ID" value="OMJ93344.1"/>
    <property type="molecule type" value="Genomic_DNA"/>
</dbReference>
<proteinExistence type="predicted"/>
<organism evidence="1 2">
    <name type="scientific">Stentor coeruleus</name>
    <dbReference type="NCBI Taxonomy" id="5963"/>
    <lineage>
        <taxon>Eukaryota</taxon>
        <taxon>Sar</taxon>
        <taxon>Alveolata</taxon>
        <taxon>Ciliophora</taxon>
        <taxon>Postciliodesmatophora</taxon>
        <taxon>Heterotrichea</taxon>
        <taxon>Heterotrichida</taxon>
        <taxon>Stentoridae</taxon>
        <taxon>Stentor</taxon>
    </lineage>
</organism>
<comment type="caution">
    <text evidence="1">The sequence shown here is derived from an EMBL/GenBank/DDBJ whole genome shotgun (WGS) entry which is preliminary data.</text>
</comment>
<evidence type="ECO:0000313" key="1">
    <source>
        <dbReference type="EMBL" id="OMJ93344.1"/>
    </source>
</evidence>
<gene>
    <name evidence="1" type="ORF">SteCoe_3697</name>
</gene>